<keyword evidence="3" id="KW-1185">Reference proteome</keyword>
<sequence>MSTRAIRLVQVAASANSYCLPNLTTPEIILRVSHKEMQPPEAGRIWADKKHTIQRFRPREMEPPNFVALSYAWGDKDARLRRVYVAELQSSPKSDDVHEVLSDLDVRENLFQFLWYFRDSERNTTETRLWIDQLCIHQANVHERNHQVKLMASIYRSASYVVTWLGSSPEVMWAAEVVSTFISTTRRDITSEDRQIARGAAVRMLNNSYFTRLWIVQEVLLPRNVLIFSGIHWVPIDHLEKVNIYDTEVVTRVYNAAPYLIWDRIHGKSRSSRSLARCLGRYTGNISEDPRDRLYGLLGLADDSKNIEVDYSKAVYLVYYDGVKALYKDYYKKVRFDVNTEQKAGYVESALSLAKNMGMPDSVLQRLSEIEPNVDWIQHILPELELWGSIAKPWP</sequence>
<dbReference type="InterPro" id="IPR010730">
    <property type="entry name" value="HET"/>
</dbReference>
<evidence type="ECO:0000313" key="2">
    <source>
        <dbReference type="EMBL" id="KAF2030580.1"/>
    </source>
</evidence>
<gene>
    <name evidence="2" type="ORF">EK21DRAFT_88896</name>
</gene>
<dbReference type="OrthoDB" id="2157530at2759"/>
<dbReference type="InterPro" id="IPR052895">
    <property type="entry name" value="HetReg/Transcr_Mod"/>
</dbReference>
<dbReference type="Pfam" id="PF06985">
    <property type="entry name" value="HET"/>
    <property type="match status" value="1"/>
</dbReference>
<dbReference type="PANTHER" id="PTHR24148:SF73">
    <property type="entry name" value="HET DOMAIN PROTEIN (AFU_ORTHOLOGUE AFUA_8G01020)"/>
    <property type="match status" value="1"/>
</dbReference>
<organism evidence="2 3">
    <name type="scientific">Setomelanomma holmii</name>
    <dbReference type="NCBI Taxonomy" id="210430"/>
    <lineage>
        <taxon>Eukaryota</taxon>
        <taxon>Fungi</taxon>
        <taxon>Dikarya</taxon>
        <taxon>Ascomycota</taxon>
        <taxon>Pezizomycotina</taxon>
        <taxon>Dothideomycetes</taxon>
        <taxon>Pleosporomycetidae</taxon>
        <taxon>Pleosporales</taxon>
        <taxon>Pleosporineae</taxon>
        <taxon>Phaeosphaeriaceae</taxon>
        <taxon>Setomelanomma</taxon>
    </lineage>
</organism>
<protein>
    <recommendedName>
        <fullName evidence="1">Heterokaryon incompatibility domain-containing protein</fullName>
    </recommendedName>
</protein>
<accession>A0A9P4H9Z9</accession>
<evidence type="ECO:0000313" key="3">
    <source>
        <dbReference type="Proteomes" id="UP000799777"/>
    </source>
</evidence>
<feature type="domain" description="Heterokaryon incompatibility" evidence="1">
    <location>
        <begin position="66"/>
        <end position="218"/>
    </location>
</feature>
<proteinExistence type="predicted"/>
<comment type="caution">
    <text evidence="2">The sequence shown here is derived from an EMBL/GenBank/DDBJ whole genome shotgun (WGS) entry which is preliminary data.</text>
</comment>
<dbReference type="PANTHER" id="PTHR24148">
    <property type="entry name" value="ANKYRIN REPEAT DOMAIN-CONTAINING PROTEIN 39 HOMOLOG-RELATED"/>
    <property type="match status" value="1"/>
</dbReference>
<evidence type="ECO:0000259" key="1">
    <source>
        <dbReference type="Pfam" id="PF06985"/>
    </source>
</evidence>
<dbReference type="Proteomes" id="UP000799777">
    <property type="component" value="Unassembled WGS sequence"/>
</dbReference>
<name>A0A9P4H9Z9_9PLEO</name>
<dbReference type="AlphaFoldDB" id="A0A9P4H9Z9"/>
<reference evidence="2" key="1">
    <citation type="journal article" date="2020" name="Stud. Mycol.">
        <title>101 Dothideomycetes genomes: a test case for predicting lifestyles and emergence of pathogens.</title>
        <authorList>
            <person name="Haridas S."/>
            <person name="Albert R."/>
            <person name="Binder M."/>
            <person name="Bloem J."/>
            <person name="Labutti K."/>
            <person name="Salamov A."/>
            <person name="Andreopoulos B."/>
            <person name="Baker S."/>
            <person name="Barry K."/>
            <person name="Bills G."/>
            <person name="Bluhm B."/>
            <person name="Cannon C."/>
            <person name="Castanera R."/>
            <person name="Culley D."/>
            <person name="Daum C."/>
            <person name="Ezra D."/>
            <person name="Gonzalez J."/>
            <person name="Henrissat B."/>
            <person name="Kuo A."/>
            <person name="Liang C."/>
            <person name="Lipzen A."/>
            <person name="Lutzoni F."/>
            <person name="Magnuson J."/>
            <person name="Mondo S."/>
            <person name="Nolan M."/>
            <person name="Ohm R."/>
            <person name="Pangilinan J."/>
            <person name="Park H.-J."/>
            <person name="Ramirez L."/>
            <person name="Alfaro M."/>
            <person name="Sun H."/>
            <person name="Tritt A."/>
            <person name="Yoshinaga Y."/>
            <person name="Zwiers L.-H."/>
            <person name="Turgeon B."/>
            <person name="Goodwin S."/>
            <person name="Spatafora J."/>
            <person name="Crous P."/>
            <person name="Grigoriev I."/>
        </authorList>
    </citation>
    <scope>NUCLEOTIDE SEQUENCE</scope>
    <source>
        <strain evidence="2">CBS 110217</strain>
    </source>
</reference>
<dbReference type="EMBL" id="ML978189">
    <property type="protein sequence ID" value="KAF2030580.1"/>
    <property type="molecule type" value="Genomic_DNA"/>
</dbReference>